<gene>
    <name evidence="1" type="ORF">TM35_000073910</name>
</gene>
<evidence type="ECO:0000313" key="1">
    <source>
        <dbReference type="EMBL" id="ORC90967.1"/>
    </source>
</evidence>
<dbReference type="RefSeq" id="XP_028885033.1">
    <property type="nucleotide sequence ID" value="XM_029023837.1"/>
</dbReference>
<reference evidence="1 2" key="1">
    <citation type="submission" date="2017-03" db="EMBL/GenBank/DDBJ databases">
        <title>An alternative strategy for trypanosome survival in the mammalian bloodstream revealed through genome and transcriptome analysis of the ubiquitous bovine parasite Trypanosoma (Megatrypanum) theileri.</title>
        <authorList>
            <person name="Kelly S."/>
            <person name="Ivens A."/>
            <person name="Mott A."/>
            <person name="O'Neill E."/>
            <person name="Emms D."/>
            <person name="Macleod O."/>
            <person name="Voorheis P."/>
            <person name="Matthews J."/>
            <person name="Matthews K."/>
            <person name="Carrington M."/>
        </authorList>
    </citation>
    <scope>NUCLEOTIDE SEQUENCE [LARGE SCALE GENOMIC DNA]</scope>
    <source>
        <strain evidence="1">Edinburgh</strain>
    </source>
</reference>
<dbReference type="GeneID" id="39983617"/>
<protein>
    <submittedName>
        <fullName evidence="1">Succinate dehydrogenase subunit</fullName>
    </submittedName>
</protein>
<sequence>MRRHVLRNIALATSAASTITASSRGIYTIWGSIPLEEWASKEPWLKRLTNQSHYRSFEFWHVPEVETPEGIQLSRVEKYLLSCIEDDTNRLMNISWTYDFDPFWRDRVGSHRILFDILYRSEYPVYKFFFGDYSSNVEGMKYIEKKLNYLLSVLHWATRTERRYTTIAKARYHVQRNVWNALERERYLEGCVEAVESFKKKIPAEFASKAIGELENDLTNMRHWVWDCPNAKRTFPQLS</sequence>
<accession>A0A1X0P208</accession>
<dbReference type="AlphaFoldDB" id="A0A1X0P208"/>
<name>A0A1X0P208_9TRYP</name>
<keyword evidence="2" id="KW-1185">Reference proteome</keyword>
<comment type="caution">
    <text evidence="1">The sequence shown here is derived from an EMBL/GenBank/DDBJ whole genome shotgun (WGS) entry which is preliminary data.</text>
</comment>
<dbReference type="OrthoDB" id="268958at2759"/>
<dbReference type="VEuPathDB" id="TriTrypDB:TM35_000073910"/>
<dbReference type="Proteomes" id="UP000192257">
    <property type="component" value="Unassembled WGS sequence"/>
</dbReference>
<organism evidence="1 2">
    <name type="scientific">Trypanosoma theileri</name>
    <dbReference type="NCBI Taxonomy" id="67003"/>
    <lineage>
        <taxon>Eukaryota</taxon>
        <taxon>Discoba</taxon>
        <taxon>Euglenozoa</taxon>
        <taxon>Kinetoplastea</taxon>
        <taxon>Metakinetoplastina</taxon>
        <taxon>Trypanosomatida</taxon>
        <taxon>Trypanosomatidae</taxon>
        <taxon>Trypanosoma</taxon>
    </lineage>
</organism>
<proteinExistence type="predicted"/>
<dbReference type="EMBL" id="NBCO01000007">
    <property type="protein sequence ID" value="ORC90967.1"/>
    <property type="molecule type" value="Genomic_DNA"/>
</dbReference>
<evidence type="ECO:0000313" key="2">
    <source>
        <dbReference type="Proteomes" id="UP000192257"/>
    </source>
</evidence>